<keyword evidence="1" id="KW-0732">Signal</keyword>
<dbReference type="RefSeq" id="WP_338613161.1">
    <property type="nucleotide sequence ID" value="NZ_AP029022.1"/>
</dbReference>
<keyword evidence="3" id="KW-1185">Reference proteome</keyword>
<evidence type="ECO:0000256" key="1">
    <source>
        <dbReference type="SAM" id="SignalP"/>
    </source>
</evidence>
<dbReference type="EMBL" id="AP029022">
    <property type="protein sequence ID" value="BEV05652.1"/>
    <property type="molecule type" value="Genomic_DNA"/>
</dbReference>
<evidence type="ECO:0000313" key="2">
    <source>
        <dbReference type="EMBL" id="BEV05652.1"/>
    </source>
</evidence>
<sequence length="454" mass="54425">MKRLVLFFFLIFISKVHAQQKINWAEVLYGNAKDLEVNKIKSLKLKKGGRVIRLVQVISKNSILVKDSLTEDLFEFDDESRLISVTSIKAKQNEKFRLNFKGNFINKISRLVNDNGIRVYNQFSKVNFNNRSYEEKETYRFDTNKNDSLNVFRIKYFFNEQNPELSYEETYDNGRIWSKKYFNNTEVRKEKFENYDKVDSTLTKDSKLTKYHFENYKNHQIIRIERDSVLTIEKKNGRKVSEKLEYAGLSFRQIFYDENEIVREKIIYQNYKNSFNEKIVWEERKYDGNGKLISRIFPNRKQYKLKNGVLVFRKNVFRVKTIDYISGRDTYKYLLTYYIKSYSPSVLFTQKLANSFNDSFDIYAIDEDEEIIYNYLDFTDDAKVITSNSTSKDIYYELRSTSRSIRRKERYILRYFDGTEVEAETISGKKYFINLAKNPEILSFSIHTFLIKNE</sequence>
<feature type="signal peptide" evidence="1">
    <location>
        <begin position="1"/>
        <end position="18"/>
    </location>
</feature>
<name>A0ABN7CGV2_9FLAO</name>
<gene>
    <name evidence="2" type="ORF">CRDW_30260</name>
</gene>
<evidence type="ECO:0008006" key="4">
    <source>
        <dbReference type="Google" id="ProtNLM"/>
    </source>
</evidence>
<proteinExistence type="predicted"/>
<accession>A0ABN7CGV2</accession>
<organism evidence="2 3">
    <name type="scientific">Chryseobacterium gambrini</name>
    <dbReference type="NCBI Taxonomy" id="373672"/>
    <lineage>
        <taxon>Bacteria</taxon>
        <taxon>Pseudomonadati</taxon>
        <taxon>Bacteroidota</taxon>
        <taxon>Flavobacteriia</taxon>
        <taxon>Flavobacteriales</taxon>
        <taxon>Weeksellaceae</taxon>
        <taxon>Chryseobacterium group</taxon>
        <taxon>Chryseobacterium</taxon>
    </lineage>
</organism>
<feature type="chain" id="PRO_5047317212" description="YD repeat-containing protein" evidence="1">
    <location>
        <begin position="19"/>
        <end position="454"/>
    </location>
</feature>
<dbReference type="Proteomes" id="UP001380186">
    <property type="component" value="Chromosome"/>
</dbReference>
<evidence type="ECO:0000313" key="3">
    <source>
        <dbReference type="Proteomes" id="UP001380186"/>
    </source>
</evidence>
<protein>
    <recommendedName>
        <fullName evidence="4">YD repeat-containing protein</fullName>
    </recommendedName>
</protein>
<reference evidence="2 3" key="1">
    <citation type="journal article" date="2020" name="Microbes Environ.">
        <title>Synthetic bacterial community of duckweed: a simple and stable system to study plant-microbe interactions.</title>
        <authorList>
            <person name="Ishizawa H."/>
            <person name="Tada M."/>
            <person name="Kuroda M."/>
            <person name="Inoue D."/>
            <person name="Futamata H."/>
            <person name="Ike M."/>
        </authorList>
    </citation>
    <scope>NUCLEOTIDE SEQUENCE [LARGE SCALE GENOMIC DNA]</scope>
    <source>
        <strain evidence="2 3">DW100</strain>
    </source>
</reference>